<comment type="caution">
    <text evidence="1">The sequence shown here is derived from an EMBL/GenBank/DDBJ whole genome shotgun (WGS) entry which is preliminary data.</text>
</comment>
<keyword evidence="2" id="KW-1185">Reference proteome</keyword>
<reference evidence="1" key="1">
    <citation type="journal article" date="2023" name="Genome Biol. Evol.">
        <title>Long-read-based Genome Assembly of Drosophila gunungcola Reveals Fewer Chemosensory Genes in Flower-breeding Species.</title>
        <authorList>
            <person name="Negi A."/>
            <person name="Liao B.Y."/>
            <person name="Yeh S.D."/>
        </authorList>
    </citation>
    <scope>NUCLEOTIDE SEQUENCE</scope>
    <source>
        <strain evidence="1">Sukarami</strain>
    </source>
</reference>
<dbReference type="AlphaFoldDB" id="A0A9P9YTQ7"/>
<sequence length="43" mass="4944">YRDSTPRGSLLLSYLHVLIECFGLWFSSNNSRSPPTQFEIPLT</sequence>
<feature type="non-terminal residue" evidence="1">
    <location>
        <position position="43"/>
    </location>
</feature>
<accession>A0A9P9YTQ7</accession>
<proteinExistence type="predicted"/>
<dbReference type="EMBL" id="JAMKOV010000002">
    <property type="protein sequence ID" value="KAI8042963.1"/>
    <property type="molecule type" value="Genomic_DNA"/>
</dbReference>
<evidence type="ECO:0000313" key="2">
    <source>
        <dbReference type="Proteomes" id="UP001059596"/>
    </source>
</evidence>
<gene>
    <name evidence="1" type="ORF">M5D96_004287</name>
</gene>
<organism evidence="1 2">
    <name type="scientific">Drosophila gunungcola</name>
    <name type="common">fruit fly</name>
    <dbReference type="NCBI Taxonomy" id="103775"/>
    <lineage>
        <taxon>Eukaryota</taxon>
        <taxon>Metazoa</taxon>
        <taxon>Ecdysozoa</taxon>
        <taxon>Arthropoda</taxon>
        <taxon>Hexapoda</taxon>
        <taxon>Insecta</taxon>
        <taxon>Pterygota</taxon>
        <taxon>Neoptera</taxon>
        <taxon>Endopterygota</taxon>
        <taxon>Diptera</taxon>
        <taxon>Brachycera</taxon>
        <taxon>Muscomorpha</taxon>
        <taxon>Ephydroidea</taxon>
        <taxon>Drosophilidae</taxon>
        <taxon>Drosophila</taxon>
        <taxon>Sophophora</taxon>
    </lineage>
</organism>
<dbReference type="Proteomes" id="UP001059596">
    <property type="component" value="Unassembled WGS sequence"/>
</dbReference>
<name>A0A9P9YTQ7_9MUSC</name>
<protein>
    <submittedName>
        <fullName evidence="1">Uncharacterized protein</fullName>
    </submittedName>
</protein>
<evidence type="ECO:0000313" key="1">
    <source>
        <dbReference type="EMBL" id="KAI8042963.1"/>
    </source>
</evidence>